<dbReference type="Proteomes" id="UP000613740">
    <property type="component" value="Unassembled WGS sequence"/>
</dbReference>
<evidence type="ECO:0000313" key="2">
    <source>
        <dbReference type="EMBL" id="KAG2426715.1"/>
    </source>
</evidence>
<sequence>MRTTLGKGEGGTYADQLQALSSLKTYDEKQADVVLRLLSRLLQYGHLNIAGVQLALQVLPVEIARDERSLMRIVRYLVHLGLGDGAAGTPLPVPPQAAGATLAKAVDRLGLEVLVAAWSDLGQERASFGRKSAALRALAGVTRASLTSRPEDGTYVQGLYETLRGLLDKMDSLRAGRRGLAHFLSQAQGNKKKNAIADIRQRAEMWGLMRCAFAAARVALPRSGLYKVAQRSLSALGSSDPVCARHALALASLVARDPAGAGSFIAAVEPLLRNNVEAAKRTGALHLGIMPVKRGGGGGEGGDAAGAVVDTESHLNLRDTWARVYLARACAAVIQSGHIAGDVAGRGAVFWQALLLLAVADPAERVSLEAIRALFGAPYPRATSAAAMRQPGAASRLPGAPGSSPAELEAETTQPKIAGASWHLVMTQALEQPPGLPEPAAAGAAAAAAAGGAAAAAGAAAAGGDAAPRNGGAAAAAAGGPVGGSGVRAEDTCVFGRIARRLMRFLQSRSHSLVCGAAKAVVVLCEARAWFHALSGGHGHEAEPEVVRRWMRGLCGFLTALAFDDSVSGCERAAALEALVWSQGLDQPPSLSPGLLLRAAGHGGLAAPAVARYTFADPWTEPLCSELMAALARRLRCSAAYLCDSGILASTAD</sequence>
<proteinExistence type="predicted"/>
<accession>A0A835VT03</accession>
<protein>
    <submittedName>
        <fullName evidence="2">Uncharacterized protein</fullName>
    </submittedName>
</protein>
<keyword evidence="3" id="KW-1185">Reference proteome</keyword>
<evidence type="ECO:0000313" key="3">
    <source>
        <dbReference type="Proteomes" id="UP000613740"/>
    </source>
</evidence>
<dbReference type="PANTHER" id="PTHR15176">
    <property type="entry name" value="NEPHROCYSTIN"/>
    <property type="match status" value="1"/>
</dbReference>
<comment type="caution">
    <text evidence="2">The sequence shown here is derived from an EMBL/GenBank/DDBJ whole genome shotgun (WGS) entry which is preliminary data.</text>
</comment>
<reference evidence="2" key="1">
    <citation type="journal article" date="2020" name="bioRxiv">
        <title>Comparative genomics of Chlamydomonas.</title>
        <authorList>
            <person name="Craig R.J."/>
            <person name="Hasan A.R."/>
            <person name="Ness R.W."/>
            <person name="Keightley P.D."/>
        </authorList>
    </citation>
    <scope>NUCLEOTIDE SEQUENCE</scope>
    <source>
        <strain evidence="2">CCAP 11/173</strain>
    </source>
</reference>
<gene>
    <name evidence="2" type="ORF">HYH02_014755</name>
</gene>
<dbReference type="PANTHER" id="PTHR15176:SF1">
    <property type="entry name" value="NEPHROCYSTIN-1"/>
    <property type="match status" value="1"/>
</dbReference>
<feature type="region of interest" description="Disordered" evidence="1">
    <location>
        <begin position="386"/>
        <end position="412"/>
    </location>
</feature>
<dbReference type="InterPro" id="IPR039687">
    <property type="entry name" value="NPHP1"/>
</dbReference>
<organism evidence="2 3">
    <name type="scientific">Chlamydomonas schloesseri</name>
    <dbReference type="NCBI Taxonomy" id="2026947"/>
    <lineage>
        <taxon>Eukaryota</taxon>
        <taxon>Viridiplantae</taxon>
        <taxon>Chlorophyta</taxon>
        <taxon>core chlorophytes</taxon>
        <taxon>Chlorophyceae</taxon>
        <taxon>CS clade</taxon>
        <taxon>Chlamydomonadales</taxon>
        <taxon>Chlamydomonadaceae</taxon>
        <taxon>Chlamydomonas</taxon>
    </lineage>
</organism>
<evidence type="ECO:0000256" key="1">
    <source>
        <dbReference type="SAM" id="MobiDB-lite"/>
    </source>
</evidence>
<name>A0A835VT03_9CHLO</name>
<dbReference type="GO" id="GO:0005737">
    <property type="term" value="C:cytoplasm"/>
    <property type="evidence" value="ECO:0007669"/>
    <property type="project" value="TreeGrafter"/>
</dbReference>
<dbReference type="EMBL" id="JAEHOD010000105">
    <property type="protein sequence ID" value="KAG2426715.1"/>
    <property type="molecule type" value="Genomic_DNA"/>
</dbReference>
<dbReference type="OrthoDB" id="537927at2759"/>
<dbReference type="GO" id="GO:0005929">
    <property type="term" value="C:cilium"/>
    <property type="evidence" value="ECO:0007669"/>
    <property type="project" value="TreeGrafter"/>
</dbReference>
<dbReference type="AlphaFoldDB" id="A0A835VT03"/>